<dbReference type="Gene3D" id="3.40.50.720">
    <property type="entry name" value="NAD(P)-binding Rossmann-like Domain"/>
    <property type="match status" value="1"/>
</dbReference>
<reference evidence="3 4" key="1">
    <citation type="journal article" date="2015" name="Antonie Van Leeuwenhoek">
        <title>Tamlana nanhaiensis sp. nov., isolated from surface seawater collected from the South China Sea.</title>
        <authorList>
            <person name="Liu X."/>
            <person name="Lai Q."/>
            <person name="Du Y."/>
            <person name="Li G."/>
            <person name="Sun F."/>
            <person name="Shao Z."/>
        </authorList>
    </citation>
    <scope>NUCLEOTIDE SEQUENCE [LARGE SCALE GENOMIC DNA]</scope>
    <source>
        <strain evidence="3 4">FHC16</strain>
    </source>
</reference>
<evidence type="ECO:0000313" key="4">
    <source>
        <dbReference type="Proteomes" id="UP000032361"/>
    </source>
</evidence>
<evidence type="ECO:0000259" key="2">
    <source>
        <dbReference type="Pfam" id="PF13478"/>
    </source>
</evidence>
<proteinExistence type="predicted"/>
<evidence type="ECO:0000313" key="3">
    <source>
        <dbReference type="EMBL" id="KJD34707.1"/>
    </source>
</evidence>
<dbReference type="PATRIC" id="fig|1382798.3.peg.568"/>
<dbReference type="InterPro" id="IPR052698">
    <property type="entry name" value="MoCofactor_Util/Proc"/>
</dbReference>
<keyword evidence="4" id="KW-1185">Reference proteome</keyword>
<dbReference type="EMBL" id="JTDV01000001">
    <property type="protein sequence ID" value="KJD34707.1"/>
    <property type="molecule type" value="Genomic_DNA"/>
</dbReference>
<dbReference type="InterPro" id="IPR027051">
    <property type="entry name" value="XdhC_Rossmann_dom"/>
</dbReference>
<accession>A0A0D7WAD0</accession>
<dbReference type="Proteomes" id="UP000032361">
    <property type="component" value="Unassembled WGS sequence"/>
</dbReference>
<protein>
    <recommendedName>
        <fullName evidence="5">XshC-Cox1-family protein</fullName>
    </recommendedName>
</protein>
<dbReference type="Pfam" id="PF02625">
    <property type="entry name" value="XdhC_CoxI"/>
    <property type="match status" value="1"/>
</dbReference>
<gene>
    <name evidence="3" type="ORF">PK35_02805</name>
</gene>
<name>A0A0D7WAD0_9FLAO</name>
<evidence type="ECO:0008006" key="5">
    <source>
        <dbReference type="Google" id="ProtNLM"/>
    </source>
</evidence>
<dbReference type="STRING" id="1382798.PK35_02805"/>
<comment type="caution">
    <text evidence="3">The sequence shown here is derived from an EMBL/GenBank/DDBJ whole genome shotgun (WGS) entry which is preliminary data.</text>
</comment>
<dbReference type="Pfam" id="PF13478">
    <property type="entry name" value="XdhC_C"/>
    <property type="match status" value="1"/>
</dbReference>
<dbReference type="PANTHER" id="PTHR30388:SF6">
    <property type="entry name" value="XANTHINE DEHYDROGENASE SUBUNIT A-RELATED"/>
    <property type="match status" value="1"/>
</dbReference>
<dbReference type="PANTHER" id="PTHR30388">
    <property type="entry name" value="ALDEHYDE OXIDOREDUCTASE MOLYBDENUM COFACTOR ASSEMBLY PROTEIN"/>
    <property type="match status" value="1"/>
</dbReference>
<organism evidence="3 4">
    <name type="scientific">Neotamlana nanhaiensis</name>
    <dbReference type="NCBI Taxonomy" id="1382798"/>
    <lineage>
        <taxon>Bacteria</taxon>
        <taxon>Pseudomonadati</taxon>
        <taxon>Bacteroidota</taxon>
        <taxon>Flavobacteriia</taxon>
        <taxon>Flavobacteriales</taxon>
        <taxon>Flavobacteriaceae</taxon>
        <taxon>Neotamlana</taxon>
    </lineage>
</organism>
<feature type="domain" description="XdhC Rossmann" evidence="2">
    <location>
        <begin position="171"/>
        <end position="314"/>
    </location>
</feature>
<sequence>MTHEFKQILETAYQNRHLKHVLATVVALNGSSYRKPGVQMLISEDETMTGAVSGGCVEKEVLFQAQSVFKTGLPKVMDYDGSYRLGCEGVLYILLEPFLVSETDYHNIQSELQLRRTLEFTAYFEEEVTTNSSFGSTLTLSNKNLISFRSGFKPLSQTETFKINFPALSQLIIIGTEHDAVSLCTSANLLGWEITVVGSPRDPKPIERFPGAKTMLYLDPSSNYDFTCDEHTAVILMNHNYARDLNFILTLQHQKFYYLGVLGSAKRREKLMNALIEYNPDINTSFLDRIYSPAGINIGAITPQEIAVSILSEIIAVKRHKEVPSLREHMGSIHAK</sequence>
<dbReference type="InterPro" id="IPR003777">
    <property type="entry name" value="XdhC_CoxI"/>
</dbReference>
<evidence type="ECO:0000259" key="1">
    <source>
        <dbReference type="Pfam" id="PF02625"/>
    </source>
</evidence>
<dbReference type="OrthoDB" id="9773039at2"/>
<dbReference type="RefSeq" id="WP_044625095.1">
    <property type="nucleotide sequence ID" value="NZ_JTDV01000001.1"/>
</dbReference>
<feature type="domain" description="XdhC- CoxI" evidence="1">
    <location>
        <begin position="19"/>
        <end position="80"/>
    </location>
</feature>
<dbReference type="AlphaFoldDB" id="A0A0D7WAD0"/>